<dbReference type="CDD" id="cd16443">
    <property type="entry name" value="LplA"/>
    <property type="match status" value="1"/>
</dbReference>
<comment type="pathway">
    <text evidence="1">Protein modification; protein lipoylation via exogenous pathway; protein N(6)-(lipoyl)lysine from lipoate: step 2/2.</text>
</comment>
<dbReference type="SUPFAM" id="SSF55681">
    <property type="entry name" value="Class II aaRS and biotin synthetases"/>
    <property type="match status" value="1"/>
</dbReference>
<evidence type="ECO:0000313" key="4">
    <source>
        <dbReference type="Proteomes" id="UP000419017"/>
    </source>
</evidence>
<keyword evidence="4" id="KW-1185">Reference proteome</keyword>
<dbReference type="GO" id="GO:0005737">
    <property type="term" value="C:cytoplasm"/>
    <property type="evidence" value="ECO:0007669"/>
    <property type="project" value="TreeGrafter"/>
</dbReference>
<dbReference type="Proteomes" id="UP000419017">
    <property type="component" value="Unassembled WGS sequence"/>
</dbReference>
<dbReference type="PANTHER" id="PTHR12561">
    <property type="entry name" value="LIPOATE-PROTEIN LIGASE"/>
    <property type="match status" value="1"/>
</dbReference>
<dbReference type="NCBIfam" id="TIGR00545">
    <property type="entry name" value="lipoyltrans"/>
    <property type="match status" value="1"/>
</dbReference>
<sequence>MIYIENDSNDPYYNLAFEDYIFENYKEDEILLFYINKPVIVCGKYQNIFEEANLIYAIENDVAIIRRTSGGGTVYHDLGNINYSFIKNVSDKTNYEYFLNIIIKALKKLGINSSILQKSGIEIEDYKISGGAQKIAKGRIMHHGTLLYNTNLEDIYIMANGKNMSYISKAPNSNPYKVGNIKDFYENKNISSFEFKDLLLSKIKEEIDISVIKLDDETKEKIQKIADEKYKSWEWTFSKSPNFHFKRDISDNGIKYSIEYDAVGGIINNFKVEPNIAGLDEVLNGHILDYKKIKETLAKKYNKFYKYIF</sequence>
<feature type="domain" description="BPL/LPL catalytic" evidence="2">
    <location>
        <begin position="25"/>
        <end position="211"/>
    </location>
</feature>
<dbReference type="InterPro" id="IPR045864">
    <property type="entry name" value="aa-tRNA-synth_II/BPL/LPL"/>
</dbReference>
<dbReference type="UniPathway" id="UPA00537">
    <property type="reaction ID" value="UER00595"/>
</dbReference>
<evidence type="ECO:0000256" key="1">
    <source>
        <dbReference type="ARBA" id="ARBA00005085"/>
    </source>
</evidence>
<reference evidence="3 4" key="1">
    <citation type="submission" date="2019-10" db="EMBL/GenBank/DDBJ databases">
        <authorList>
            <person name="Blom J."/>
        </authorList>
    </citation>
    <scope>NUCLEOTIDE SEQUENCE [LARGE SCALE GENOMIC DNA]</scope>
    <source>
        <strain evidence="3 4">ES3154-GLU</strain>
    </source>
</reference>
<dbReference type="RefSeq" id="WP_197271502.1">
    <property type="nucleotide sequence ID" value="NZ_CABWIB010000001.1"/>
</dbReference>
<dbReference type="AlphaFoldDB" id="A0A6I8M9U3"/>
<dbReference type="GO" id="GO:0016874">
    <property type="term" value="F:ligase activity"/>
    <property type="evidence" value="ECO:0007669"/>
    <property type="project" value="UniProtKB-KW"/>
</dbReference>
<dbReference type="Pfam" id="PF21948">
    <property type="entry name" value="LplA-B_cat"/>
    <property type="match status" value="1"/>
</dbReference>
<gene>
    <name evidence="3" type="ORF">OMES3154_00874</name>
</gene>
<dbReference type="GO" id="GO:0017118">
    <property type="term" value="F:lipoyltransferase activity"/>
    <property type="evidence" value="ECO:0007669"/>
    <property type="project" value="TreeGrafter"/>
</dbReference>
<dbReference type="PROSITE" id="PS51733">
    <property type="entry name" value="BPL_LPL_CATALYTIC"/>
    <property type="match status" value="1"/>
</dbReference>
<dbReference type="Gene3D" id="3.30.930.10">
    <property type="entry name" value="Bira Bifunctional Protein, Domain 2"/>
    <property type="match status" value="1"/>
</dbReference>
<proteinExistence type="predicted"/>
<organism evidence="3 4">
    <name type="scientific">Oceanivirga miroungae</name>
    <dbReference type="NCBI Taxonomy" id="1130046"/>
    <lineage>
        <taxon>Bacteria</taxon>
        <taxon>Fusobacteriati</taxon>
        <taxon>Fusobacteriota</taxon>
        <taxon>Fusobacteriia</taxon>
        <taxon>Fusobacteriales</taxon>
        <taxon>Leptotrichiaceae</taxon>
        <taxon>Oceanivirga</taxon>
    </lineage>
</organism>
<evidence type="ECO:0000259" key="2">
    <source>
        <dbReference type="PROSITE" id="PS51733"/>
    </source>
</evidence>
<accession>A0A6I8M9U3</accession>
<dbReference type="GO" id="GO:0009249">
    <property type="term" value="P:protein lipoylation"/>
    <property type="evidence" value="ECO:0007669"/>
    <property type="project" value="InterPro"/>
</dbReference>
<dbReference type="InterPro" id="IPR004143">
    <property type="entry name" value="BPL_LPL_catalytic"/>
</dbReference>
<dbReference type="PANTHER" id="PTHR12561:SF3">
    <property type="entry name" value="LIPOYLTRANSFERASE 1, MITOCHONDRIAL"/>
    <property type="match status" value="1"/>
</dbReference>
<protein>
    <submittedName>
        <fullName evidence="3">Lipoate protein ligase</fullName>
    </submittedName>
</protein>
<dbReference type="InterPro" id="IPR004562">
    <property type="entry name" value="LipoylTrfase_LipoateP_Ligase"/>
</dbReference>
<evidence type="ECO:0000313" key="3">
    <source>
        <dbReference type="EMBL" id="VWL85588.1"/>
    </source>
</evidence>
<dbReference type="EMBL" id="CABWIB010000001">
    <property type="protein sequence ID" value="VWL85588.1"/>
    <property type="molecule type" value="Genomic_DNA"/>
</dbReference>
<keyword evidence="3" id="KW-0436">Ligase</keyword>
<name>A0A6I8M9U3_9FUSO</name>